<feature type="transmembrane region" description="Helical" evidence="1">
    <location>
        <begin position="21"/>
        <end position="45"/>
    </location>
</feature>
<reference evidence="2 3" key="1">
    <citation type="journal article" date="2019" name="Sci. Rep.">
        <title>Sulfobacillus thermotolerans: new insights into resistance and metabolic capacities of acidophilic chemolithotrophs.</title>
        <authorList>
            <person name="Panyushkina A.E."/>
            <person name="Babenko V.V."/>
            <person name="Nikitina A.S."/>
            <person name="Selezneva O.V."/>
            <person name="Tsaplina I.A."/>
            <person name="Letarova M.A."/>
            <person name="Kostryukova E.S."/>
            <person name="Letarov A.V."/>
        </authorList>
    </citation>
    <scope>NUCLEOTIDE SEQUENCE [LARGE SCALE GENOMIC DNA]</scope>
    <source>
        <strain evidence="2 3">Kr1</strain>
    </source>
</reference>
<feature type="transmembrane region" description="Helical" evidence="1">
    <location>
        <begin position="189"/>
        <end position="206"/>
    </location>
</feature>
<evidence type="ECO:0008006" key="4">
    <source>
        <dbReference type="Google" id="ProtNLM"/>
    </source>
</evidence>
<keyword evidence="1" id="KW-0472">Membrane</keyword>
<dbReference type="Proteomes" id="UP000325292">
    <property type="component" value="Chromosome"/>
</dbReference>
<keyword evidence="1" id="KW-0812">Transmembrane</keyword>
<accession>A0ABM6RSH2</accession>
<gene>
    <name evidence="2" type="ORF">BXT84_10085</name>
</gene>
<feature type="transmembrane region" description="Helical" evidence="1">
    <location>
        <begin position="360"/>
        <end position="379"/>
    </location>
</feature>
<evidence type="ECO:0000313" key="3">
    <source>
        <dbReference type="Proteomes" id="UP000325292"/>
    </source>
</evidence>
<name>A0ABM6RSH2_9FIRM</name>
<feature type="transmembrane region" description="Helical" evidence="1">
    <location>
        <begin position="282"/>
        <end position="304"/>
    </location>
</feature>
<feature type="transmembrane region" description="Helical" evidence="1">
    <location>
        <begin position="310"/>
        <end position="335"/>
    </location>
</feature>
<feature type="transmembrane region" description="Helical" evidence="1">
    <location>
        <begin position="250"/>
        <end position="270"/>
    </location>
</feature>
<evidence type="ECO:0000256" key="1">
    <source>
        <dbReference type="SAM" id="Phobius"/>
    </source>
</evidence>
<feature type="transmembrane region" description="Helical" evidence="1">
    <location>
        <begin position="163"/>
        <end position="183"/>
    </location>
</feature>
<evidence type="ECO:0000313" key="2">
    <source>
        <dbReference type="EMBL" id="AUW94246.1"/>
    </source>
</evidence>
<keyword evidence="1" id="KW-1133">Transmembrane helix</keyword>
<feature type="transmembrane region" description="Helical" evidence="1">
    <location>
        <begin position="227"/>
        <end position="244"/>
    </location>
</feature>
<sequence length="418" mass="45279">MDLSEAARYKPSINIAQAPRISAPLLYMGTGYAFFILAAIVVIVLGQPIALGRAGEPHVIMAVHFFTLGFLSMTAQGILTQWIPVVFDVPPLSFRRTVIQFLVYLSGVIGFAWGLMYGNWRVLALSGGILAVAIVLWSVALWGQMRRSEKHGSVYRGIQGAILGFNATWILGLFMALSFLGWWPEYQVLRVHIATALGTWLGLLVLSVQLKLNPMFSMSKAERTKPALPIILAGIGTLMVWASLVTSALVMRLGATIWVGAVVASIVQLVSTVRQGKMFDWVFAGVGTAWALFLASSVLGIWLSPLAVVTAFWGFLILIFSYQSRIIPFMVALFVSNKLPGPVFKAFFLAQAMYSPRQPIVVAVLGVTGALLSVVGWVGHFGAMVSASGVVALGLVVTLVINMVVAIRRASKRREAQV</sequence>
<proteinExistence type="predicted"/>
<protein>
    <recommendedName>
        <fullName evidence="4">MFS transporter</fullName>
    </recommendedName>
</protein>
<feature type="transmembrane region" description="Helical" evidence="1">
    <location>
        <begin position="122"/>
        <end position="142"/>
    </location>
</feature>
<feature type="transmembrane region" description="Helical" evidence="1">
    <location>
        <begin position="385"/>
        <end position="407"/>
    </location>
</feature>
<dbReference type="EMBL" id="CP019454">
    <property type="protein sequence ID" value="AUW94246.1"/>
    <property type="molecule type" value="Genomic_DNA"/>
</dbReference>
<organism evidence="2 3">
    <name type="scientific">Sulfobacillus thermotolerans</name>
    <dbReference type="NCBI Taxonomy" id="338644"/>
    <lineage>
        <taxon>Bacteria</taxon>
        <taxon>Bacillati</taxon>
        <taxon>Bacillota</taxon>
        <taxon>Clostridia</taxon>
        <taxon>Eubacteriales</taxon>
        <taxon>Clostridiales Family XVII. Incertae Sedis</taxon>
        <taxon>Sulfobacillus</taxon>
    </lineage>
</organism>
<feature type="transmembrane region" description="Helical" evidence="1">
    <location>
        <begin position="65"/>
        <end position="86"/>
    </location>
</feature>
<feature type="transmembrane region" description="Helical" evidence="1">
    <location>
        <begin position="98"/>
        <end position="116"/>
    </location>
</feature>
<keyword evidence="3" id="KW-1185">Reference proteome</keyword>